<name>A0A0H5BKT3_9EUKA</name>
<dbReference type="PROSITE" id="PS00211">
    <property type="entry name" value="ABC_TRANSPORTER_1"/>
    <property type="match status" value="1"/>
</dbReference>
<accession>A0A0H5BKT3</accession>
<evidence type="ECO:0000313" key="8">
    <source>
        <dbReference type="EMBL" id="CAD8456444.1"/>
    </source>
</evidence>
<dbReference type="EMBL" id="HBEM01022566">
    <property type="protein sequence ID" value="CAD8456442.1"/>
    <property type="molecule type" value="Transcribed_RNA"/>
</dbReference>
<reference evidence="4" key="1">
    <citation type="journal article" date="2015" name="Genome Biol. Evol.">
        <title>Nucleomorph Genome Sequences of Two Chlorarachniophytes, Amorphochlora amoebiformis and Lotharella vacuolata.</title>
        <authorList>
            <person name="Suzuki S."/>
            <person name="Shirato S."/>
            <person name="Hirakawa Y."/>
            <person name="Ishida K."/>
        </authorList>
    </citation>
    <scope>NUCLEOTIDE SEQUENCE</scope>
    <source>
        <strain evidence="4">CCMP2058</strain>
    </source>
</reference>
<protein>
    <submittedName>
        <fullName evidence="4">Putative chloroplast protein Ycf16</fullName>
    </submittedName>
</protein>
<evidence type="ECO:0000313" key="6">
    <source>
        <dbReference type="EMBL" id="CAD8456442.1"/>
    </source>
</evidence>
<gene>
    <name evidence="4" type="primary">ycf16</name>
    <name evidence="5" type="ORF">LAMO00422_LOCUS15387</name>
    <name evidence="6" type="ORF">LAMO00422_LOCUS15388</name>
    <name evidence="7" type="ORF">LAMO00422_LOCUS15389</name>
    <name evidence="8" type="ORF">LAMO00422_LOCUS15390</name>
</gene>
<dbReference type="InterPro" id="IPR027417">
    <property type="entry name" value="P-loop_NTPase"/>
</dbReference>
<proteinExistence type="predicted"/>
<evidence type="ECO:0000259" key="3">
    <source>
        <dbReference type="PROSITE" id="PS50893"/>
    </source>
</evidence>
<reference evidence="5" key="2">
    <citation type="submission" date="2021-01" db="EMBL/GenBank/DDBJ databases">
        <authorList>
            <person name="Corre E."/>
            <person name="Pelletier E."/>
            <person name="Niang G."/>
            <person name="Scheremetjew M."/>
            <person name="Finn R."/>
            <person name="Kale V."/>
            <person name="Holt S."/>
            <person name="Cochrane G."/>
            <person name="Meng A."/>
            <person name="Brown T."/>
            <person name="Cohen L."/>
        </authorList>
    </citation>
    <scope>NUCLEOTIDE SEQUENCE</scope>
    <source>
        <strain evidence="5">CCMP2058</strain>
    </source>
</reference>
<dbReference type="InterPro" id="IPR003593">
    <property type="entry name" value="AAA+_ATPase"/>
</dbReference>
<dbReference type="Gene3D" id="3.40.50.300">
    <property type="entry name" value="P-loop containing nucleotide triphosphate hydrolases"/>
    <property type="match status" value="1"/>
</dbReference>
<dbReference type="PANTHER" id="PTHR43204">
    <property type="entry name" value="ABC TRANSPORTER I FAMILY MEMBER 6, CHLOROPLASTIC"/>
    <property type="match status" value="1"/>
</dbReference>
<dbReference type="NCBIfam" id="TIGR01978">
    <property type="entry name" value="sufC"/>
    <property type="match status" value="1"/>
</dbReference>
<organism evidence="4">
    <name type="scientific">Amorphochlora amoebiformis</name>
    <dbReference type="NCBI Taxonomy" id="1561963"/>
    <lineage>
        <taxon>Eukaryota</taxon>
        <taxon>Sar</taxon>
        <taxon>Rhizaria</taxon>
        <taxon>Cercozoa</taxon>
        <taxon>Chlorarachniophyceae</taxon>
        <taxon>Amorphochlora</taxon>
    </lineage>
</organism>
<dbReference type="GO" id="GO:0005524">
    <property type="term" value="F:ATP binding"/>
    <property type="evidence" value="ECO:0007669"/>
    <property type="project" value="UniProtKB-KW"/>
</dbReference>
<dbReference type="CDD" id="cd03217">
    <property type="entry name" value="ABC_FeS_Assembly"/>
    <property type="match status" value="1"/>
</dbReference>
<keyword evidence="4" id="KW-0542">Nucleomorph</keyword>
<dbReference type="AlphaFoldDB" id="A0A0H5BKT3"/>
<dbReference type="EMBL" id="HBEM01022568">
    <property type="protein sequence ID" value="CAD8456444.1"/>
    <property type="molecule type" value="Transcribed_RNA"/>
</dbReference>
<dbReference type="InterPro" id="IPR010230">
    <property type="entry name" value="FeS-cluster_ATPase_SufC"/>
</dbReference>
<dbReference type="SMART" id="SM00382">
    <property type="entry name" value="AAA"/>
    <property type="match status" value="1"/>
</dbReference>
<dbReference type="GO" id="GO:0016887">
    <property type="term" value="F:ATP hydrolysis activity"/>
    <property type="evidence" value="ECO:0007669"/>
    <property type="project" value="InterPro"/>
</dbReference>
<evidence type="ECO:0000313" key="5">
    <source>
        <dbReference type="EMBL" id="CAD8456441.1"/>
    </source>
</evidence>
<feature type="domain" description="ABC transporter" evidence="3">
    <location>
        <begin position="18"/>
        <end position="263"/>
    </location>
</feature>
<evidence type="ECO:0000313" key="4">
    <source>
        <dbReference type="EMBL" id="BAS01905.1"/>
    </source>
</evidence>
<evidence type="ECO:0000313" key="7">
    <source>
        <dbReference type="EMBL" id="CAD8456443.1"/>
    </source>
</evidence>
<dbReference type="EMBL" id="AB996603">
    <property type="protein sequence ID" value="BAS01905.1"/>
    <property type="molecule type" value="Genomic_DNA"/>
</dbReference>
<dbReference type="SUPFAM" id="SSF52540">
    <property type="entry name" value="P-loop containing nucleoside triphosphate hydrolases"/>
    <property type="match status" value="1"/>
</dbReference>
<geneLocation type="nucleomorph" evidence="4"/>
<dbReference type="EMBL" id="HBEM01022565">
    <property type="protein sequence ID" value="CAD8456441.1"/>
    <property type="molecule type" value="Transcribed_RNA"/>
</dbReference>
<dbReference type="InterPro" id="IPR003439">
    <property type="entry name" value="ABC_transporter-like_ATP-bd"/>
</dbReference>
<dbReference type="EMBL" id="HBEM01022567">
    <property type="protein sequence ID" value="CAD8456443.1"/>
    <property type="molecule type" value="Transcribed_RNA"/>
</dbReference>
<keyword evidence="1" id="KW-0547">Nucleotide-binding</keyword>
<evidence type="ECO:0000256" key="1">
    <source>
        <dbReference type="ARBA" id="ARBA00022741"/>
    </source>
</evidence>
<dbReference type="PANTHER" id="PTHR43204:SF1">
    <property type="entry name" value="ABC TRANSPORTER I FAMILY MEMBER 6, CHLOROPLASTIC"/>
    <property type="match status" value="1"/>
</dbReference>
<dbReference type="InterPro" id="IPR017871">
    <property type="entry name" value="ABC_transporter-like_CS"/>
</dbReference>
<keyword evidence="2" id="KW-0067">ATP-binding</keyword>
<sequence>MIKTTNSVRANTHAKAGIEISNIGVKIKNNNKTILKNVNLKIKKGEIHVLMGRNGSGKSTLSKAIVGHPSYEITKGQIMYKGMNLNELEVSERALKGIFLCFQSPVEIQGVKNLDFLRKISNSRRTYLGKSTYDPLEFYIFINNKIESVGLNSGFLSRNINEGFSGGEKKRNELLQLIAMEAEFCIFDEIDSGLDIDSIKSLVKIIGDLKSQGVGILIITHYKKLLDLLNPDFVHILKNGEIIRTGNKDLADLIEKEGFEIFS</sequence>
<evidence type="ECO:0000256" key="2">
    <source>
        <dbReference type="ARBA" id="ARBA00022840"/>
    </source>
</evidence>
<dbReference type="Pfam" id="PF00005">
    <property type="entry name" value="ABC_tran"/>
    <property type="match status" value="1"/>
</dbReference>
<dbReference type="PROSITE" id="PS50893">
    <property type="entry name" value="ABC_TRANSPORTER_2"/>
    <property type="match status" value="1"/>
</dbReference>